<reference evidence="2 3" key="1">
    <citation type="journal article" date="2015" name="Genome Announc.">
        <title>Genome Sequences of Five Additional Brevibacillus laterosporus Bacteriophages.</title>
        <authorList>
            <person name="Merrill B.D."/>
            <person name="Berg J.A."/>
            <person name="Graves K.A."/>
            <person name="Ward A.T."/>
            <person name="Hilton J.A."/>
            <person name="Wake B.N."/>
            <person name="Grose J.H."/>
            <person name="Breakwell D.P."/>
            <person name="Burnett S.H."/>
        </authorList>
    </citation>
    <scope>NUCLEOTIDE SEQUENCE [LARGE SCALE GENOMIC DNA]</scope>
</reference>
<dbReference type="KEGG" id="vg:26626092"/>
<protein>
    <submittedName>
        <fullName evidence="2">Uncharacterized protein</fullName>
    </submittedName>
</protein>
<gene>
    <name evidence="2" type="ORF">JENST_144</name>
</gene>
<feature type="transmembrane region" description="Helical" evidence="1">
    <location>
        <begin position="12"/>
        <end position="31"/>
    </location>
</feature>
<evidence type="ECO:0000313" key="2">
    <source>
        <dbReference type="EMBL" id="ALA07273.1"/>
    </source>
</evidence>
<evidence type="ECO:0000256" key="1">
    <source>
        <dbReference type="SAM" id="Phobius"/>
    </source>
</evidence>
<keyword evidence="3" id="KW-1185">Reference proteome</keyword>
<proteinExistence type="predicted"/>
<dbReference type="GeneID" id="26626092"/>
<name>A0A0K2CNJ5_9CAUD</name>
<keyword evidence="1" id="KW-0472">Membrane</keyword>
<evidence type="ECO:0000313" key="3">
    <source>
        <dbReference type="Proteomes" id="UP000208104"/>
    </source>
</evidence>
<sequence>MVILKNRTKVRIYVSSLLMAGIFERIFHHYVGDYFATLHSHTTTINSE</sequence>
<organism evidence="2 3">
    <name type="scientific">Brevibacillus phage Jenst</name>
    <dbReference type="NCBI Taxonomy" id="1691954"/>
    <lineage>
        <taxon>Viruses</taxon>
        <taxon>Duplodnaviria</taxon>
        <taxon>Heunggongvirae</taxon>
        <taxon>Uroviricota</taxon>
        <taxon>Caudoviricetes</taxon>
        <taxon>Jenstvirus</taxon>
        <taxon>Jenstvirus jenst</taxon>
    </lineage>
</organism>
<accession>A0A0K2CNJ5</accession>
<dbReference type="RefSeq" id="YP_009199205.1">
    <property type="nucleotide sequence ID" value="NC_028805.1"/>
</dbReference>
<dbReference type="Proteomes" id="UP000208104">
    <property type="component" value="Segment"/>
</dbReference>
<keyword evidence="1" id="KW-0812">Transmembrane</keyword>
<keyword evidence="1" id="KW-1133">Transmembrane helix</keyword>
<dbReference type="EMBL" id="KT151955">
    <property type="protein sequence ID" value="ALA07273.1"/>
    <property type="molecule type" value="Genomic_DNA"/>
</dbReference>